<dbReference type="EMBL" id="FZNM01000015">
    <property type="protein sequence ID" value="SNR66648.1"/>
    <property type="molecule type" value="Genomic_DNA"/>
</dbReference>
<dbReference type="Proteomes" id="UP000198409">
    <property type="component" value="Unassembled WGS sequence"/>
</dbReference>
<sequence>MGKAFFLPAQILGVERLGRQASPSAYPAISETETGGILVKAGPVPLEITIDSLPYRGSYGIDPAVLADGPVSLVPPAIVGLAEIGQVLTVKPGLWGHDGTLAAPVLAWQWLRDGTAIAGATGKDYVPTSTDQGTAISVAETAQDAHGTGRAVSTPLAMPQPSVPQPSVPAPSGALLTATQRAKAVGTTAARIFAGLDLGAPAATRDIVVLAAAIGSAGATIASVKVAGITATRLTQTLSGGSGIICIGAYLARVPAGTIGDVELLTSVNTTAQHVALFRGETLTLADSATGAIANGGSVGMTIQAGRAGGKALALVANNNGTAFDWTGGSELYDEDIQTGKFVSAALGDVGQDGRAGLSASRVSGTGQIAGLIVAF</sequence>
<organism evidence="1 2">
    <name type="scientific">Paracoccus sediminis</name>
    <dbReference type="NCBI Taxonomy" id="1214787"/>
    <lineage>
        <taxon>Bacteria</taxon>
        <taxon>Pseudomonadati</taxon>
        <taxon>Pseudomonadota</taxon>
        <taxon>Alphaproteobacteria</taxon>
        <taxon>Rhodobacterales</taxon>
        <taxon>Paracoccaceae</taxon>
        <taxon>Paracoccus</taxon>
    </lineage>
</organism>
<reference evidence="2" key="1">
    <citation type="submission" date="2017-06" db="EMBL/GenBank/DDBJ databases">
        <authorList>
            <person name="Varghese N."/>
            <person name="Submissions S."/>
        </authorList>
    </citation>
    <scope>NUCLEOTIDE SEQUENCE [LARGE SCALE GENOMIC DNA]</scope>
    <source>
        <strain evidence="2">DSM 26170</strain>
    </source>
</reference>
<dbReference type="AlphaFoldDB" id="A0A238Y746"/>
<evidence type="ECO:0000313" key="2">
    <source>
        <dbReference type="Proteomes" id="UP000198409"/>
    </source>
</evidence>
<protein>
    <submittedName>
        <fullName evidence="1">Uncharacterized protein</fullName>
    </submittedName>
</protein>
<name>A0A238Y746_9RHOB</name>
<evidence type="ECO:0000313" key="1">
    <source>
        <dbReference type="EMBL" id="SNR66648.1"/>
    </source>
</evidence>
<dbReference type="RefSeq" id="WP_089389116.1">
    <property type="nucleotide sequence ID" value="NZ_FZNM01000015.1"/>
</dbReference>
<proteinExistence type="predicted"/>
<gene>
    <name evidence="1" type="ORF">SAMN06265378_11527</name>
</gene>
<dbReference type="Gene3D" id="2.60.40.2700">
    <property type="match status" value="1"/>
</dbReference>
<accession>A0A238Y746</accession>